<dbReference type="EMBL" id="CM045762">
    <property type="protein sequence ID" value="KAI8009626.1"/>
    <property type="molecule type" value="Genomic_DNA"/>
</dbReference>
<dbReference type="Proteomes" id="UP001060215">
    <property type="component" value="Chromosome 5"/>
</dbReference>
<keyword evidence="2" id="KW-1185">Reference proteome</keyword>
<proteinExistence type="predicted"/>
<accession>A0ACC0HCM5</accession>
<reference evidence="1 2" key="1">
    <citation type="journal article" date="2022" name="Plant J.">
        <title>Chromosome-level genome of Camellia lanceoleosa provides a valuable resource for understanding genome evolution and self-incompatibility.</title>
        <authorList>
            <person name="Gong W."/>
            <person name="Xiao S."/>
            <person name="Wang L."/>
            <person name="Liao Z."/>
            <person name="Chang Y."/>
            <person name="Mo W."/>
            <person name="Hu G."/>
            <person name="Li W."/>
            <person name="Zhao G."/>
            <person name="Zhu H."/>
            <person name="Hu X."/>
            <person name="Ji K."/>
            <person name="Xiang X."/>
            <person name="Song Q."/>
            <person name="Yuan D."/>
            <person name="Jin S."/>
            <person name="Zhang L."/>
        </authorList>
    </citation>
    <scope>NUCLEOTIDE SEQUENCE [LARGE SCALE GENOMIC DNA]</scope>
    <source>
        <strain evidence="1">SQ_2022a</strain>
    </source>
</reference>
<name>A0ACC0HCM5_9ERIC</name>
<protein>
    <submittedName>
        <fullName evidence="1">Receptor-like protein kinase FERONIA</fullName>
    </submittedName>
</protein>
<evidence type="ECO:0000313" key="1">
    <source>
        <dbReference type="EMBL" id="KAI8009626.1"/>
    </source>
</evidence>
<comment type="caution">
    <text evidence="1">The sequence shown here is derived from an EMBL/GenBank/DDBJ whole genome shotgun (WGS) entry which is preliminary data.</text>
</comment>
<sequence length="113" mass="12858">MFKGIAIVPKGMNHWFGERKDSGSKNGLSEDLFSEPLSDGATRPQRHFSLADIRAATNDFDTRLLIGWGRLKKVYKGCMDGETSIVMINKIDALSLYHWEEVRANIKLELEWS</sequence>
<evidence type="ECO:0000313" key="2">
    <source>
        <dbReference type="Proteomes" id="UP001060215"/>
    </source>
</evidence>
<gene>
    <name evidence="1" type="ORF">LOK49_LG06G02315</name>
</gene>
<organism evidence="1 2">
    <name type="scientific">Camellia lanceoleosa</name>
    <dbReference type="NCBI Taxonomy" id="1840588"/>
    <lineage>
        <taxon>Eukaryota</taxon>
        <taxon>Viridiplantae</taxon>
        <taxon>Streptophyta</taxon>
        <taxon>Embryophyta</taxon>
        <taxon>Tracheophyta</taxon>
        <taxon>Spermatophyta</taxon>
        <taxon>Magnoliopsida</taxon>
        <taxon>eudicotyledons</taxon>
        <taxon>Gunneridae</taxon>
        <taxon>Pentapetalae</taxon>
        <taxon>asterids</taxon>
        <taxon>Ericales</taxon>
        <taxon>Theaceae</taxon>
        <taxon>Camellia</taxon>
    </lineage>
</organism>